<evidence type="ECO:0000256" key="1">
    <source>
        <dbReference type="ARBA" id="ARBA00001713"/>
    </source>
</evidence>
<evidence type="ECO:0000256" key="3">
    <source>
        <dbReference type="ARBA" id="ARBA00008088"/>
    </source>
</evidence>
<evidence type="ECO:0000256" key="4">
    <source>
        <dbReference type="ARBA" id="ARBA00011959"/>
    </source>
</evidence>
<accession>A0A7S3BDW6</accession>
<dbReference type="PANTHER" id="PTHR43748:SF1">
    <property type="entry name" value="RIBOSE-5-PHOSPHATE ISOMERASE 4, CHLOROPLASTIC-RELATED"/>
    <property type="match status" value="1"/>
</dbReference>
<dbReference type="EC" id="5.3.1.6" evidence="4"/>
<dbReference type="EMBL" id="HBHY01005036">
    <property type="protein sequence ID" value="CAE0131084.1"/>
    <property type="molecule type" value="Transcribed_RNA"/>
</dbReference>
<sequence length="287" mass="30062">MVVGLGAGPGAQLVTQQLALRLKDPDDGLASLSCVAASADAGACAARLGLPLNTEAGVAPDILFIEADLLQPDPLGMVKGRWVKNAKAGAWDALAQEKELAARAGQVVALVHERDVAPLSGAVPVEVDPACWEEAYEELDDLFVGDAEIWRRAAEGGLLMNDGGEAPYVTPRGNYILDVIFEARDGSDERLPCHDVDAAVASIEATQGVVAHGLWTRRAVDLVAVAGEQGISMCPLEEADGGEQNVRESYAGWTQGGQSDGEGQDEESDVVDADVQANRAERRGDAP</sequence>
<comment type="pathway">
    <text evidence="2">Carbohydrate degradation; pentose phosphate pathway; D-ribose 5-phosphate from D-ribulose 5-phosphate (non-oxidative stage): step 1/1.</text>
</comment>
<dbReference type="Gene3D" id="3.40.50.1360">
    <property type="match status" value="1"/>
</dbReference>
<dbReference type="Gene3D" id="3.30.70.260">
    <property type="match status" value="1"/>
</dbReference>
<keyword evidence="5" id="KW-0413">Isomerase</keyword>
<reference evidence="7" key="1">
    <citation type="submission" date="2021-01" db="EMBL/GenBank/DDBJ databases">
        <authorList>
            <person name="Corre E."/>
            <person name="Pelletier E."/>
            <person name="Niang G."/>
            <person name="Scheremetjew M."/>
            <person name="Finn R."/>
            <person name="Kale V."/>
            <person name="Holt S."/>
            <person name="Cochrane G."/>
            <person name="Meng A."/>
            <person name="Brown T."/>
            <person name="Cohen L."/>
        </authorList>
    </citation>
    <scope>NUCLEOTIDE SEQUENCE</scope>
    <source>
        <strain evidence="7">RCC927</strain>
    </source>
</reference>
<dbReference type="AlphaFoldDB" id="A0A7S3BDW6"/>
<dbReference type="SUPFAM" id="SSF100950">
    <property type="entry name" value="NagB/RpiA/CoA transferase-like"/>
    <property type="match status" value="1"/>
</dbReference>
<feature type="region of interest" description="Disordered" evidence="6">
    <location>
        <begin position="237"/>
        <end position="287"/>
    </location>
</feature>
<evidence type="ECO:0000256" key="6">
    <source>
        <dbReference type="SAM" id="MobiDB-lite"/>
    </source>
</evidence>
<comment type="catalytic activity">
    <reaction evidence="1">
        <text>aldehydo-D-ribose 5-phosphate = D-ribulose 5-phosphate</text>
        <dbReference type="Rhea" id="RHEA:14657"/>
        <dbReference type="ChEBI" id="CHEBI:58121"/>
        <dbReference type="ChEBI" id="CHEBI:58273"/>
        <dbReference type="EC" id="5.3.1.6"/>
    </reaction>
</comment>
<protein>
    <recommendedName>
        <fullName evidence="4">ribose-5-phosphate isomerase</fullName>
        <ecNumber evidence="4">5.3.1.6</ecNumber>
    </recommendedName>
</protein>
<dbReference type="Pfam" id="PF06026">
    <property type="entry name" value="Rib_5-P_isom_A"/>
    <property type="match status" value="1"/>
</dbReference>
<dbReference type="InterPro" id="IPR050262">
    <property type="entry name" value="Ribose-5P_isomerase"/>
</dbReference>
<dbReference type="GO" id="GO:0009052">
    <property type="term" value="P:pentose-phosphate shunt, non-oxidative branch"/>
    <property type="evidence" value="ECO:0007669"/>
    <property type="project" value="InterPro"/>
</dbReference>
<dbReference type="UniPathway" id="UPA00115">
    <property type="reaction ID" value="UER00412"/>
</dbReference>
<evidence type="ECO:0000256" key="2">
    <source>
        <dbReference type="ARBA" id="ARBA00004988"/>
    </source>
</evidence>
<name>A0A7S3BDW6_9VIRI</name>
<dbReference type="InterPro" id="IPR037171">
    <property type="entry name" value="NagB/RpiA_transferase-like"/>
</dbReference>
<dbReference type="SUPFAM" id="SSF75445">
    <property type="entry name" value="D-ribose-5-phosphate isomerase (RpiA), lid domain"/>
    <property type="match status" value="1"/>
</dbReference>
<feature type="compositionally biased region" description="Acidic residues" evidence="6">
    <location>
        <begin position="262"/>
        <end position="272"/>
    </location>
</feature>
<organism evidence="7">
    <name type="scientific">Prasinoderma singulare</name>
    <dbReference type="NCBI Taxonomy" id="676789"/>
    <lineage>
        <taxon>Eukaryota</taxon>
        <taxon>Viridiplantae</taxon>
        <taxon>Prasinodermophyta</taxon>
        <taxon>Prasinodermophyceae</taxon>
        <taxon>Prasinodermales</taxon>
        <taxon>Prasinodermaceae</taxon>
        <taxon>Prasinoderma</taxon>
    </lineage>
</organism>
<proteinExistence type="inferred from homology"/>
<evidence type="ECO:0000313" key="7">
    <source>
        <dbReference type="EMBL" id="CAE0131084.1"/>
    </source>
</evidence>
<evidence type="ECO:0000256" key="5">
    <source>
        <dbReference type="ARBA" id="ARBA00023235"/>
    </source>
</evidence>
<dbReference type="InterPro" id="IPR004788">
    <property type="entry name" value="Ribose5P_isomerase_type_A"/>
</dbReference>
<comment type="similarity">
    <text evidence="3">Belongs to the ribose 5-phosphate isomerase family.</text>
</comment>
<gene>
    <name evidence="7" type="ORF">PSIN1315_LOCUS3298</name>
</gene>
<dbReference type="PANTHER" id="PTHR43748">
    <property type="entry name" value="RIBOSE-5-PHOSPHATE ISOMERASE 3, CHLOROPLASTIC-RELATED"/>
    <property type="match status" value="1"/>
</dbReference>
<dbReference type="GO" id="GO:0004751">
    <property type="term" value="F:ribose-5-phosphate isomerase activity"/>
    <property type="evidence" value="ECO:0007669"/>
    <property type="project" value="UniProtKB-EC"/>
</dbReference>